<keyword evidence="2 8" id="KW-0723">Serine/threonine-protein kinase</keyword>
<evidence type="ECO:0000256" key="7">
    <source>
        <dbReference type="PROSITE-ProRule" id="PRU10141"/>
    </source>
</evidence>
<keyword evidence="4 7" id="KW-0547">Nucleotide-binding</keyword>
<feature type="domain" description="Protein kinase" evidence="9">
    <location>
        <begin position="172"/>
        <end position="289"/>
    </location>
</feature>
<dbReference type="SUPFAM" id="SSF56112">
    <property type="entry name" value="Protein kinase-like (PK-like)"/>
    <property type="match status" value="2"/>
</dbReference>
<dbReference type="PANTHER" id="PTHR46716:SF1">
    <property type="entry name" value="MITOGEN-ACTIVATED PROTEIN KINASE KINASE KINASE 7"/>
    <property type="match status" value="1"/>
</dbReference>
<accession>A0A9C6WCU0</accession>
<dbReference type="InterPro" id="IPR011009">
    <property type="entry name" value="Kinase-like_dom_sf"/>
</dbReference>
<evidence type="ECO:0000256" key="8">
    <source>
        <dbReference type="RuleBase" id="RU000304"/>
    </source>
</evidence>
<dbReference type="SMART" id="SM00220">
    <property type="entry name" value="S_TKc"/>
    <property type="match status" value="1"/>
</dbReference>
<protein>
    <submittedName>
        <fullName evidence="11">Mitogen-activated protein kinase kinase kinase 7-like</fullName>
    </submittedName>
</protein>
<dbReference type="RefSeq" id="XP_051862795.1">
    <property type="nucleotide sequence ID" value="XM_052006835.1"/>
</dbReference>
<keyword evidence="3" id="KW-0808">Transferase</keyword>
<organism evidence="10 11">
    <name type="scientific">Drosophila albomicans</name>
    <name type="common">Fruit fly</name>
    <dbReference type="NCBI Taxonomy" id="7291"/>
    <lineage>
        <taxon>Eukaryota</taxon>
        <taxon>Metazoa</taxon>
        <taxon>Ecdysozoa</taxon>
        <taxon>Arthropoda</taxon>
        <taxon>Hexapoda</taxon>
        <taxon>Insecta</taxon>
        <taxon>Pterygota</taxon>
        <taxon>Neoptera</taxon>
        <taxon>Endopterygota</taxon>
        <taxon>Diptera</taxon>
        <taxon>Brachycera</taxon>
        <taxon>Muscomorpha</taxon>
        <taxon>Ephydroidea</taxon>
        <taxon>Drosophilidae</taxon>
        <taxon>Drosophila</taxon>
    </lineage>
</organism>
<evidence type="ECO:0000256" key="2">
    <source>
        <dbReference type="ARBA" id="ARBA00022527"/>
    </source>
</evidence>
<proteinExistence type="inferred from homology"/>
<evidence type="ECO:0000256" key="5">
    <source>
        <dbReference type="ARBA" id="ARBA00022777"/>
    </source>
</evidence>
<dbReference type="InterPro" id="IPR008271">
    <property type="entry name" value="Ser/Thr_kinase_AS"/>
</dbReference>
<name>A0A9C6WCU0_DROAB</name>
<dbReference type="GO" id="GO:0004709">
    <property type="term" value="F:MAP kinase kinase kinase activity"/>
    <property type="evidence" value="ECO:0007669"/>
    <property type="project" value="TreeGrafter"/>
</dbReference>
<dbReference type="PROSITE" id="PS50011">
    <property type="entry name" value="PROTEIN_KINASE_DOM"/>
    <property type="match status" value="2"/>
</dbReference>
<comment type="similarity">
    <text evidence="1">Belongs to the protein kinase superfamily. STE Ser/Thr protein kinase family. MAP kinase kinase kinase subfamily.</text>
</comment>
<dbReference type="OrthoDB" id="248923at2759"/>
<sequence length="289" mass="33643">MLQFAKGVEYLHSINIVHRDLKTENLLLFNEYRKLKICDFGTVKELATLNTELVGTFSYMAPEVCISKGKYTEKCDIFSFGIILWEVMSRKKPFYELKDMNILGIQNKVVSGARPKINDVIFCDKLDYIGPIIENCWDNVPENRPTIKELYDLLPIYRFFPLKCKIVNFDDIRLIEIIGSGSYGVVHRANWKPSHDKEKLVALKILHGRSEDSITKKIIHSVEILREIQDIQKCVHPNIIPLYGVCKDPNNNLCLVAEYSECGSVYNFLHIMNFVPNFYKQIDWLRQWS</sequence>
<dbReference type="InterPro" id="IPR000719">
    <property type="entry name" value="Prot_kinase_dom"/>
</dbReference>
<evidence type="ECO:0000256" key="4">
    <source>
        <dbReference type="ARBA" id="ARBA00022741"/>
    </source>
</evidence>
<dbReference type="PROSITE" id="PS00108">
    <property type="entry name" value="PROTEIN_KINASE_ST"/>
    <property type="match status" value="1"/>
</dbReference>
<reference evidence="11" key="1">
    <citation type="submission" date="2025-08" db="UniProtKB">
        <authorList>
            <consortium name="RefSeq"/>
        </authorList>
    </citation>
    <scope>IDENTIFICATION</scope>
    <source>
        <strain evidence="11">15112-1751.03</strain>
        <tissue evidence="11">Whole Adult</tissue>
    </source>
</reference>
<evidence type="ECO:0000313" key="10">
    <source>
        <dbReference type="Proteomes" id="UP000515160"/>
    </source>
</evidence>
<evidence type="ECO:0000256" key="6">
    <source>
        <dbReference type="ARBA" id="ARBA00022840"/>
    </source>
</evidence>
<dbReference type="GO" id="GO:0005524">
    <property type="term" value="F:ATP binding"/>
    <property type="evidence" value="ECO:0007669"/>
    <property type="project" value="UniProtKB-UniRule"/>
</dbReference>
<dbReference type="PANTHER" id="PTHR46716">
    <property type="entry name" value="MITOGEN-ACTIVATED PROTEIN KINASE KINASE KINASE 7"/>
    <property type="match status" value="1"/>
</dbReference>
<dbReference type="InterPro" id="IPR001245">
    <property type="entry name" value="Ser-Thr/Tyr_kinase_cat_dom"/>
</dbReference>
<evidence type="ECO:0000256" key="3">
    <source>
        <dbReference type="ARBA" id="ARBA00022679"/>
    </source>
</evidence>
<evidence type="ECO:0000256" key="1">
    <source>
        <dbReference type="ARBA" id="ARBA00006529"/>
    </source>
</evidence>
<feature type="domain" description="Protein kinase" evidence="9">
    <location>
        <begin position="1"/>
        <end position="160"/>
    </location>
</feature>
<evidence type="ECO:0000313" key="11">
    <source>
        <dbReference type="RefSeq" id="XP_051862795.1"/>
    </source>
</evidence>
<dbReference type="Pfam" id="PF00069">
    <property type="entry name" value="Pkinase"/>
    <property type="match status" value="1"/>
</dbReference>
<dbReference type="GeneID" id="117576941"/>
<gene>
    <name evidence="11" type="primary">LOC117576941</name>
</gene>
<dbReference type="InterPro" id="IPR017441">
    <property type="entry name" value="Protein_kinase_ATP_BS"/>
</dbReference>
<dbReference type="GO" id="GO:0007254">
    <property type="term" value="P:JNK cascade"/>
    <property type="evidence" value="ECO:0007669"/>
    <property type="project" value="TreeGrafter"/>
</dbReference>
<dbReference type="GO" id="GO:0043123">
    <property type="term" value="P:positive regulation of canonical NF-kappaB signal transduction"/>
    <property type="evidence" value="ECO:0007669"/>
    <property type="project" value="TreeGrafter"/>
</dbReference>
<dbReference type="Proteomes" id="UP000515160">
    <property type="component" value="Chromosome 2R"/>
</dbReference>
<dbReference type="GO" id="GO:0019899">
    <property type="term" value="F:enzyme binding"/>
    <property type="evidence" value="ECO:0007669"/>
    <property type="project" value="UniProtKB-ARBA"/>
</dbReference>
<dbReference type="GO" id="GO:0006950">
    <property type="term" value="P:response to stress"/>
    <property type="evidence" value="ECO:0007669"/>
    <property type="project" value="UniProtKB-ARBA"/>
</dbReference>
<keyword evidence="10" id="KW-1185">Reference proteome</keyword>
<dbReference type="PROSITE" id="PS00107">
    <property type="entry name" value="PROTEIN_KINASE_ATP"/>
    <property type="match status" value="1"/>
</dbReference>
<evidence type="ECO:0000259" key="9">
    <source>
        <dbReference type="PROSITE" id="PS50011"/>
    </source>
</evidence>
<keyword evidence="6 7" id="KW-0067">ATP-binding</keyword>
<dbReference type="Gene3D" id="1.10.510.10">
    <property type="entry name" value="Transferase(Phosphotransferase) domain 1"/>
    <property type="match status" value="2"/>
</dbReference>
<feature type="binding site" evidence="7">
    <location>
        <position position="204"/>
    </location>
    <ligand>
        <name>ATP</name>
        <dbReference type="ChEBI" id="CHEBI:30616"/>
    </ligand>
</feature>
<keyword evidence="5" id="KW-0418">Kinase</keyword>
<dbReference type="AlphaFoldDB" id="A0A9C6WCU0"/>
<dbReference type="Pfam" id="PF07714">
    <property type="entry name" value="PK_Tyr_Ser-Thr"/>
    <property type="match status" value="1"/>
</dbReference>
<dbReference type="GO" id="GO:0006955">
    <property type="term" value="P:immune response"/>
    <property type="evidence" value="ECO:0007669"/>
    <property type="project" value="TreeGrafter"/>
</dbReference>